<dbReference type="Pfam" id="PF00440">
    <property type="entry name" value="TetR_N"/>
    <property type="match status" value="1"/>
</dbReference>
<organism evidence="6 7">
    <name type="scientific">Roseisalinus antarcticus</name>
    <dbReference type="NCBI Taxonomy" id="254357"/>
    <lineage>
        <taxon>Bacteria</taxon>
        <taxon>Pseudomonadati</taxon>
        <taxon>Pseudomonadota</taxon>
        <taxon>Alphaproteobacteria</taxon>
        <taxon>Rhodobacterales</taxon>
        <taxon>Roseobacteraceae</taxon>
        <taxon>Roseisalinus</taxon>
    </lineage>
</organism>
<evidence type="ECO:0000313" key="6">
    <source>
        <dbReference type="EMBL" id="SLN78053.1"/>
    </source>
</evidence>
<dbReference type="InterPro" id="IPR001647">
    <property type="entry name" value="HTH_TetR"/>
</dbReference>
<dbReference type="PROSITE" id="PS01081">
    <property type="entry name" value="HTH_TETR_1"/>
    <property type="match status" value="1"/>
</dbReference>
<evidence type="ECO:0000256" key="3">
    <source>
        <dbReference type="ARBA" id="ARBA00023163"/>
    </source>
</evidence>
<dbReference type="InterPro" id="IPR011075">
    <property type="entry name" value="TetR_C"/>
</dbReference>
<proteinExistence type="predicted"/>
<feature type="domain" description="HTH tetR-type" evidence="5">
    <location>
        <begin position="16"/>
        <end position="76"/>
    </location>
</feature>
<dbReference type="RefSeq" id="WP_268808040.1">
    <property type="nucleotide sequence ID" value="NZ_FWFZ01000101.1"/>
</dbReference>
<dbReference type="SUPFAM" id="SSF46689">
    <property type="entry name" value="Homeodomain-like"/>
    <property type="match status" value="1"/>
</dbReference>
<dbReference type="InterPro" id="IPR036271">
    <property type="entry name" value="Tet_transcr_reg_TetR-rel_C_sf"/>
</dbReference>
<evidence type="ECO:0000256" key="2">
    <source>
        <dbReference type="ARBA" id="ARBA00023125"/>
    </source>
</evidence>
<keyword evidence="3" id="KW-0804">Transcription</keyword>
<dbReference type="PRINTS" id="PR00455">
    <property type="entry name" value="HTHTETR"/>
</dbReference>
<feature type="DNA-binding region" description="H-T-H motif" evidence="4">
    <location>
        <begin position="39"/>
        <end position="58"/>
    </location>
</feature>
<evidence type="ECO:0000256" key="1">
    <source>
        <dbReference type="ARBA" id="ARBA00023015"/>
    </source>
</evidence>
<keyword evidence="1" id="KW-0805">Transcription regulation</keyword>
<dbReference type="AlphaFoldDB" id="A0A1Y5U6I5"/>
<evidence type="ECO:0000259" key="5">
    <source>
        <dbReference type="PROSITE" id="PS50977"/>
    </source>
</evidence>
<dbReference type="Pfam" id="PF16925">
    <property type="entry name" value="TetR_C_13"/>
    <property type="match status" value="1"/>
</dbReference>
<accession>A0A1Y5U6I5</accession>
<dbReference type="PROSITE" id="PS50977">
    <property type="entry name" value="HTH_TETR_2"/>
    <property type="match status" value="1"/>
</dbReference>
<dbReference type="Proteomes" id="UP000193900">
    <property type="component" value="Unassembled WGS sequence"/>
</dbReference>
<dbReference type="EMBL" id="FWFZ01000101">
    <property type="protein sequence ID" value="SLN78053.1"/>
    <property type="molecule type" value="Genomic_DNA"/>
</dbReference>
<dbReference type="Gene3D" id="1.10.357.10">
    <property type="entry name" value="Tetracycline Repressor, domain 2"/>
    <property type="match status" value="1"/>
</dbReference>
<dbReference type="InterPro" id="IPR009057">
    <property type="entry name" value="Homeodomain-like_sf"/>
</dbReference>
<sequence>MYVNMPRPTKQSPERGDARTRLLEAARDVIRRKGFAATSVDDICQSAGVTKGAFFHHFKTKEALGVAAAKYWAETTGTLFASAPYHAPDDPLDRVLAYLDFRKAIIGGETYEYTCLVGTMTQEVHDTAPAIRDACADSILGHAATLEADIEAARAQRGVDANWTAASLARHTQAVLQGGFILAKATGDADMAREGVDHLIRYVRALFCLDDESAISTTREN</sequence>
<dbReference type="GO" id="GO:0003677">
    <property type="term" value="F:DNA binding"/>
    <property type="evidence" value="ECO:0007669"/>
    <property type="project" value="UniProtKB-UniRule"/>
</dbReference>
<evidence type="ECO:0000256" key="4">
    <source>
        <dbReference type="PROSITE-ProRule" id="PRU00335"/>
    </source>
</evidence>
<dbReference type="PANTHER" id="PTHR47506">
    <property type="entry name" value="TRANSCRIPTIONAL REGULATORY PROTEIN"/>
    <property type="match status" value="1"/>
</dbReference>
<name>A0A1Y5U6I5_9RHOB</name>
<reference evidence="6 7" key="1">
    <citation type="submission" date="2017-03" db="EMBL/GenBank/DDBJ databases">
        <authorList>
            <person name="Afonso C.L."/>
            <person name="Miller P.J."/>
            <person name="Scott M.A."/>
            <person name="Spackman E."/>
            <person name="Goraichik I."/>
            <person name="Dimitrov K.M."/>
            <person name="Suarez D.L."/>
            <person name="Swayne D.E."/>
        </authorList>
    </citation>
    <scope>NUCLEOTIDE SEQUENCE [LARGE SCALE GENOMIC DNA]</scope>
    <source>
        <strain evidence="6 7">CECT 7023</strain>
    </source>
</reference>
<keyword evidence="7" id="KW-1185">Reference proteome</keyword>
<gene>
    <name evidence="6" type="primary">acuR_2</name>
    <name evidence="6" type="ORF">ROA7023_04707</name>
</gene>
<protein>
    <submittedName>
        <fullName evidence="6">Transcriptional regulator AcuR</fullName>
    </submittedName>
</protein>
<dbReference type="PANTHER" id="PTHR47506:SF3">
    <property type="entry name" value="HTH-TYPE TRANSCRIPTIONAL REGULATOR LMRA"/>
    <property type="match status" value="1"/>
</dbReference>
<evidence type="ECO:0000313" key="7">
    <source>
        <dbReference type="Proteomes" id="UP000193900"/>
    </source>
</evidence>
<keyword evidence="2 4" id="KW-0238">DNA-binding</keyword>
<dbReference type="SUPFAM" id="SSF48498">
    <property type="entry name" value="Tetracyclin repressor-like, C-terminal domain"/>
    <property type="match status" value="1"/>
</dbReference>
<dbReference type="InterPro" id="IPR023772">
    <property type="entry name" value="DNA-bd_HTH_TetR-type_CS"/>
</dbReference>